<comment type="similarity">
    <text evidence="2">Belongs to the binding-protein-dependent transport system permease family. HisMQ subfamily.</text>
</comment>
<feature type="transmembrane region" description="Helical" evidence="8">
    <location>
        <begin position="160"/>
        <end position="178"/>
    </location>
</feature>
<protein>
    <submittedName>
        <fullName evidence="10">Amino acid ABC transporter membrane protein 1 (PAAT family)</fullName>
    </submittedName>
</protein>
<evidence type="ECO:0000256" key="6">
    <source>
        <dbReference type="ARBA" id="ARBA00022989"/>
    </source>
</evidence>
<dbReference type="CDD" id="cd06261">
    <property type="entry name" value="TM_PBP2"/>
    <property type="match status" value="1"/>
</dbReference>
<dbReference type="PANTHER" id="PTHR30614">
    <property type="entry name" value="MEMBRANE COMPONENT OF AMINO ACID ABC TRANSPORTER"/>
    <property type="match status" value="1"/>
</dbReference>
<gene>
    <name evidence="10" type="ORF">C7477_11452</name>
</gene>
<evidence type="ECO:0000256" key="2">
    <source>
        <dbReference type="ARBA" id="ARBA00010072"/>
    </source>
</evidence>
<keyword evidence="7 8" id="KW-0472">Membrane</keyword>
<dbReference type="Proteomes" id="UP000247454">
    <property type="component" value="Unassembled WGS sequence"/>
</dbReference>
<evidence type="ECO:0000256" key="5">
    <source>
        <dbReference type="ARBA" id="ARBA00022692"/>
    </source>
</evidence>
<sequence length="314" mass="34586">MPGFQPGFRWKRWRDSIPPSVLPDISPSRGEITLSSPFPPIANISRISTVIDAGQSPPLRGRWLASQRGVCLAIPLNHEPFPLLENARGFPLKYVFDFAWLAQYWPVLLKGLGITIELIAVGAVLGVALGIFCAWARALGPKWLRPAVTAYVELIRNTPFLIQLFFIFFGLPSLGLHMSELQAANLAMIVNLGAYSCEIIRAGIQATPRGQFEAGASLAMSPIQTFLHVILVPSLQRIWPALSSQIVIVMLGSAVVSQIAAEDLTFAANFIQSRTFRAFEAYFVSTAIYLLLAIALRQLLAMMGTLIFPRRARQ</sequence>
<feature type="transmembrane region" description="Helical" evidence="8">
    <location>
        <begin position="118"/>
        <end position="140"/>
    </location>
</feature>
<dbReference type="GO" id="GO:0006865">
    <property type="term" value="P:amino acid transport"/>
    <property type="evidence" value="ECO:0007669"/>
    <property type="project" value="TreeGrafter"/>
</dbReference>
<keyword evidence="3 8" id="KW-0813">Transport</keyword>
<name>A0A318SZI7_9HYPH</name>
<dbReference type="Pfam" id="PF00528">
    <property type="entry name" value="BPD_transp_1"/>
    <property type="match status" value="1"/>
</dbReference>
<dbReference type="AlphaFoldDB" id="A0A318SZI7"/>
<evidence type="ECO:0000313" key="11">
    <source>
        <dbReference type="Proteomes" id="UP000247454"/>
    </source>
</evidence>
<organism evidence="10 11">
    <name type="scientific">Phyllobacterium leguminum</name>
    <dbReference type="NCBI Taxonomy" id="314237"/>
    <lineage>
        <taxon>Bacteria</taxon>
        <taxon>Pseudomonadati</taxon>
        <taxon>Pseudomonadota</taxon>
        <taxon>Alphaproteobacteria</taxon>
        <taxon>Hyphomicrobiales</taxon>
        <taxon>Phyllobacteriaceae</taxon>
        <taxon>Phyllobacterium</taxon>
    </lineage>
</organism>
<evidence type="ECO:0000256" key="4">
    <source>
        <dbReference type="ARBA" id="ARBA00022475"/>
    </source>
</evidence>
<dbReference type="EMBL" id="QJTF01000014">
    <property type="protein sequence ID" value="PYE87317.1"/>
    <property type="molecule type" value="Genomic_DNA"/>
</dbReference>
<keyword evidence="6 8" id="KW-1133">Transmembrane helix</keyword>
<dbReference type="GO" id="GO:0043190">
    <property type="term" value="C:ATP-binding cassette (ABC) transporter complex"/>
    <property type="evidence" value="ECO:0007669"/>
    <property type="project" value="InterPro"/>
</dbReference>
<reference evidence="10 11" key="1">
    <citation type="submission" date="2018-06" db="EMBL/GenBank/DDBJ databases">
        <title>Genomic Encyclopedia of Type Strains, Phase III (KMG-III): the genomes of soil and plant-associated and newly described type strains.</title>
        <authorList>
            <person name="Whitman W."/>
        </authorList>
    </citation>
    <scope>NUCLEOTIDE SEQUENCE [LARGE SCALE GENOMIC DNA]</scope>
    <source>
        <strain evidence="10 11">ORS 1419</strain>
    </source>
</reference>
<dbReference type="InterPro" id="IPR035906">
    <property type="entry name" value="MetI-like_sf"/>
</dbReference>
<dbReference type="InterPro" id="IPR010065">
    <property type="entry name" value="AA_ABC_transptr_permease_3TM"/>
</dbReference>
<dbReference type="SUPFAM" id="SSF161098">
    <property type="entry name" value="MetI-like"/>
    <property type="match status" value="1"/>
</dbReference>
<dbReference type="InterPro" id="IPR000515">
    <property type="entry name" value="MetI-like"/>
</dbReference>
<accession>A0A318SZI7</accession>
<feature type="domain" description="ABC transmembrane type-1" evidence="9">
    <location>
        <begin position="112"/>
        <end position="300"/>
    </location>
</feature>
<comment type="subcellular location">
    <subcellularLocation>
        <location evidence="1">Cell inner membrane</location>
        <topology evidence="1">Multi-pass membrane protein</topology>
    </subcellularLocation>
    <subcellularLocation>
        <location evidence="8">Cell membrane</location>
        <topology evidence="8">Multi-pass membrane protein</topology>
    </subcellularLocation>
</comment>
<keyword evidence="11" id="KW-1185">Reference proteome</keyword>
<evidence type="ECO:0000256" key="7">
    <source>
        <dbReference type="ARBA" id="ARBA00023136"/>
    </source>
</evidence>
<evidence type="ECO:0000256" key="8">
    <source>
        <dbReference type="RuleBase" id="RU363032"/>
    </source>
</evidence>
<comment type="caution">
    <text evidence="10">The sequence shown here is derived from an EMBL/GenBank/DDBJ whole genome shotgun (WGS) entry which is preliminary data.</text>
</comment>
<feature type="transmembrane region" description="Helical" evidence="8">
    <location>
        <begin position="281"/>
        <end position="308"/>
    </location>
</feature>
<dbReference type="Gene3D" id="1.10.3720.10">
    <property type="entry name" value="MetI-like"/>
    <property type="match status" value="1"/>
</dbReference>
<dbReference type="NCBIfam" id="TIGR01726">
    <property type="entry name" value="HEQRo_perm_3TM"/>
    <property type="match status" value="1"/>
</dbReference>
<evidence type="ECO:0000256" key="3">
    <source>
        <dbReference type="ARBA" id="ARBA00022448"/>
    </source>
</evidence>
<dbReference type="InterPro" id="IPR043429">
    <property type="entry name" value="ArtM/GltK/GlnP/TcyL/YhdX-like"/>
</dbReference>
<evidence type="ECO:0000256" key="1">
    <source>
        <dbReference type="ARBA" id="ARBA00004429"/>
    </source>
</evidence>
<keyword evidence="4" id="KW-1003">Cell membrane</keyword>
<evidence type="ECO:0000259" key="9">
    <source>
        <dbReference type="PROSITE" id="PS50928"/>
    </source>
</evidence>
<proteinExistence type="inferred from homology"/>
<dbReference type="GO" id="GO:0022857">
    <property type="term" value="F:transmembrane transporter activity"/>
    <property type="evidence" value="ECO:0007669"/>
    <property type="project" value="InterPro"/>
</dbReference>
<dbReference type="PANTHER" id="PTHR30614:SF35">
    <property type="entry name" value="ABC TRANSPORTER PERMEASE PROTEIN"/>
    <property type="match status" value="1"/>
</dbReference>
<keyword evidence="5 8" id="KW-0812">Transmembrane</keyword>
<evidence type="ECO:0000313" key="10">
    <source>
        <dbReference type="EMBL" id="PYE87317.1"/>
    </source>
</evidence>
<feature type="transmembrane region" description="Helical" evidence="8">
    <location>
        <begin position="238"/>
        <end position="261"/>
    </location>
</feature>
<dbReference type="PROSITE" id="PS50928">
    <property type="entry name" value="ABC_TM1"/>
    <property type="match status" value="1"/>
</dbReference>